<dbReference type="Gene3D" id="3.40.50.300">
    <property type="entry name" value="P-loop containing nucleotide triphosphate hydrolases"/>
    <property type="match status" value="1"/>
</dbReference>
<keyword evidence="2" id="KW-0472">Membrane</keyword>
<name>A0A976QTE3_THEOR</name>
<dbReference type="OrthoDB" id="2135133at2759"/>
<evidence type="ECO:0000256" key="1">
    <source>
        <dbReference type="SAM" id="MobiDB-lite"/>
    </source>
</evidence>
<dbReference type="InterPro" id="IPR015894">
    <property type="entry name" value="Guanylate-bd_N"/>
</dbReference>
<feature type="domain" description="Guanylate-binding protein N-terminal" evidence="3">
    <location>
        <begin position="138"/>
        <end position="227"/>
    </location>
</feature>
<feature type="transmembrane region" description="Helical" evidence="2">
    <location>
        <begin position="1207"/>
        <end position="1227"/>
    </location>
</feature>
<dbReference type="SUPFAM" id="SSF52540">
    <property type="entry name" value="P-loop containing nucleoside triphosphate hydrolases"/>
    <property type="match status" value="1"/>
</dbReference>
<organism evidence="4 5">
    <name type="scientific">Theileria orientalis</name>
    <dbReference type="NCBI Taxonomy" id="68886"/>
    <lineage>
        <taxon>Eukaryota</taxon>
        <taxon>Sar</taxon>
        <taxon>Alveolata</taxon>
        <taxon>Apicomplexa</taxon>
        <taxon>Aconoidasida</taxon>
        <taxon>Piroplasmida</taxon>
        <taxon>Theileriidae</taxon>
        <taxon>Theileria</taxon>
    </lineage>
</organism>
<dbReference type="InterPro" id="IPR027417">
    <property type="entry name" value="P-loop_NTPase"/>
</dbReference>
<evidence type="ECO:0000313" key="5">
    <source>
        <dbReference type="Proteomes" id="UP000244803"/>
    </source>
</evidence>
<dbReference type="GO" id="GO:0003924">
    <property type="term" value="F:GTPase activity"/>
    <property type="evidence" value="ECO:0007669"/>
    <property type="project" value="InterPro"/>
</dbReference>
<reference evidence="4" key="1">
    <citation type="submission" date="2022-07" db="EMBL/GenBank/DDBJ databases">
        <title>Evaluation of T. orientalis genome assembly methods using nanopore sequencing and analysis of variation between genomes.</title>
        <authorList>
            <person name="Yam J."/>
            <person name="Micallef M.L."/>
            <person name="Liu M."/>
            <person name="Djordjevic S.P."/>
            <person name="Bogema D.R."/>
            <person name="Jenkins C."/>
        </authorList>
    </citation>
    <scope>NUCLEOTIDE SEQUENCE</scope>
    <source>
        <strain evidence="4">Fish Creek</strain>
    </source>
</reference>
<keyword evidence="2" id="KW-0812">Transmembrane</keyword>
<feature type="compositionally biased region" description="Basic and acidic residues" evidence="1">
    <location>
        <begin position="459"/>
        <end position="468"/>
    </location>
</feature>
<proteinExistence type="predicted"/>
<dbReference type="PANTHER" id="PTHR10751">
    <property type="entry name" value="GUANYLATE BINDING PROTEIN"/>
    <property type="match status" value="1"/>
</dbReference>
<gene>
    <name evidence="4" type="ORF">MACJ_001396</name>
</gene>
<evidence type="ECO:0000313" key="4">
    <source>
        <dbReference type="EMBL" id="UKJ90463.2"/>
    </source>
</evidence>
<keyword evidence="2" id="KW-1133">Transmembrane helix</keyword>
<evidence type="ECO:0000259" key="3">
    <source>
        <dbReference type="Pfam" id="PF02263"/>
    </source>
</evidence>
<sequence>MLFFNTFTTLYAMILFNCVNVFVPYLMMKGVIVNTKFERNKEFKDSPKNVSINEVFPGKSHESTSDTHKVDAKLVNQETKESTQNISIDNLSKGGDTVDPSIDCRFSMDDPYGSLCFAEELEVGEALQLVSPNRDHTELLVNPEVLKVLESIPNPIYPVGVIGSVNSGKSLLVNFLNDNHFCSNRAGNKKESKTSKVGSCPDSRGFKMASTPEPETYGIWLYSKPVKMTRRRLQEWLKNNPGESNKVSFSLKNFISNEGIQQSSATTAGTELSEELDELDMDQEVNVVFIDIEGFSSHNNIYKYDEALFSMVSSLCSEVIYLSNKTLDTSDLHMMEELIKSSVLSKISNLYTLYTVKGDQREDREEIFEYFLKIFENKNLTFLINEFDYTSQKAFDNLVNLLRAPKRDLSLYEFYLYNIKKRNGKGGNEQARELNGEESSTNVGKGTNSDPVSTSSLHPKSDSSRTHEANLLSKNVSNSKAPGKHNGKKSTSVSLGLSDVMFNSHGYIFHTLFNSVNLATLPSTSKNELVMKMVNGNKVKRSKGKNAKTGSEGGYVEHLSTFKLELFQRSTRNPLKKYCVMDGVTKTCQMSGKDLAQMVRFTLSSLSLNRYYKLASAAASVEVLSNLDYKDAFDEYFKVFRSTRLLMIKNDLHETYRTVLKAYINGGDSKKGDQTPLGDGLNGFNHLERSNQGGDEIVPAKRLPTIPMVRRYSKSLREQLMDVLVRNYENEAVPEDFGKIKMDLSHAFDRVSEQIEDELYRKLKSHCTNVSESLIQGLQKEIGQLNLPLLPSRLQFLNDLAAEFRKQYAVVLDGVDPNAEDFDYEDYGEDDKNGALLSRSDPCDLVYDHHAKAIQRNISDVLRKNEEMIDDHFYAIFNRALKHFRTKFSDMETSYDIAIDQALKLANGVIREAHNVMLTHLGEFHALEYLVNKYKTKLVHALSEELELFKKTHKRKCSDKLDSLHRHYTGNYRMLLEKYASIPANMESYEYTKGAYAEDGNPQSGKKKPANPEMLFKFREYVVHLARSEFFKTSCSDLLDIEKRHGRFEDELNGVFMDSLSDNVELACAALQDEFDRIDAYLLPKVNPVKFYSFFRHNAKRYAKLTLTYGSLAARFNFLDDSASPQDVVAPEEVLFNAENAKPAATAFPPTTGGSMAASFNINLNELANKFIRMDKGAVHKGFADRVVEAYLRTRMPRFRKMFMRRYGNFLVLLSSVCLLGMSVLSLTLARSWYTKFLFSLAGFASYSVLVGHQRIRRHFRKLEELVANFIKGTLRQFSKLVVVVLVRTLDLIGHGAVCVFRRLGFLVTFFIGFTTAIILYLFLFFKWFRPRGSGERSK</sequence>
<protein>
    <recommendedName>
        <fullName evidence="3">Guanylate-binding protein N-terminal domain-containing protein</fullName>
    </recommendedName>
</protein>
<feature type="compositionally biased region" description="Polar residues" evidence="1">
    <location>
        <begin position="437"/>
        <end position="458"/>
    </location>
</feature>
<feature type="transmembrane region" description="Helical" evidence="2">
    <location>
        <begin position="1304"/>
        <end position="1329"/>
    </location>
</feature>
<accession>A0A976QTE3</accession>
<dbReference type="EMBL" id="CP056068">
    <property type="protein sequence ID" value="UKJ90463.2"/>
    <property type="molecule type" value="Genomic_DNA"/>
</dbReference>
<dbReference type="Proteomes" id="UP000244803">
    <property type="component" value="Chromosome 2"/>
</dbReference>
<dbReference type="Pfam" id="PF02263">
    <property type="entry name" value="GBP"/>
    <property type="match status" value="1"/>
</dbReference>
<feature type="region of interest" description="Disordered" evidence="1">
    <location>
        <begin position="425"/>
        <end position="469"/>
    </location>
</feature>
<dbReference type="GO" id="GO:0005525">
    <property type="term" value="F:GTP binding"/>
    <property type="evidence" value="ECO:0007669"/>
    <property type="project" value="InterPro"/>
</dbReference>
<feature type="region of interest" description="Disordered" evidence="1">
    <location>
        <begin position="187"/>
        <end position="207"/>
    </location>
</feature>
<feature type="transmembrane region" description="Helical" evidence="2">
    <location>
        <begin position="6"/>
        <end position="27"/>
    </location>
</feature>
<evidence type="ECO:0000256" key="2">
    <source>
        <dbReference type="SAM" id="Phobius"/>
    </source>
</evidence>